<name>A0ABW4Z762_9BACT</name>
<protein>
    <submittedName>
        <fullName evidence="1">Transcription elongation factor</fullName>
    </submittedName>
</protein>
<sequence>MSDNKSDLIQQVITSLEADLDVLRKAAQETHSNSTDEQSKAEGKYDTRGLEASYLAEAQAGKVLQLEDHLRKLKQLDGNDYDDSAPIASGSMVILSSSDDDYGYMLLPAGGGMTLLSQGLEFTVVTPDSPIGSLILGKHVGNTIDHPQYGNTFISDLW</sequence>
<comment type="caution">
    <text evidence="1">The sequence shown here is derived from an EMBL/GenBank/DDBJ whole genome shotgun (WGS) entry which is preliminary data.</text>
</comment>
<dbReference type="RefSeq" id="WP_377089034.1">
    <property type="nucleotide sequence ID" value="NZ_JBHSJL010000014.1"/>
</dbReference>
<organism evidence="1 2">
    <name type="scientific">Rubritalea tangerina</name>
    <dbReference type="NCBI Taxonomy" id="430798"/>
    <lineage>
        <taxon>Bacteria</taxon>
        <taxon>Pseudomonadati</taxon>
        <taxon>Verrucomicrobiota</taxon>
        <taxon>Verrucomicrobiia</taxon>
        <taxon>Verrucomicrobiales</taxon>
        <taxon>Rubritaleaceae</taxon>
        <taxon>Rubritalea</taxon>
    </lineage>
</organism>
<keyword evidence="2" id="KW-1185">Reference proteome</keyword>
<evidence type="ECO:0000313" key="2">
    <source>
        <dbReference type="Proteomes" id="UP001597389"/>
    </source>
</evidence>
<accession>A0ABW4Z762</accession>
<gene>
    <name evidence="1" type="ORF">ACFSW8_02755</name>
</gene>
<dbReference type="GO" id="GO:0003746">
    <property type="term" value="F:translation elongation factor activity"/>
    <property type="evidence" value="ECO:0007669"/>
    <property type="project" value="UniProtKB-KW"/>
</dbReference>
<keyword evidence="1" id="KW-0648">Protein biosynthesis</keyword>
<keyword evidence="1" id="KW-0251">Elongation factor</keyword>
<reference evidence="2" key="1">
    <citation type="journal article" date="2019" name="Int. J. Syst. Evol. Microbiol.">
        <title>The Global Catalogue of Microorganisms (GCM) 10K type strain sequencing project: providing services to taxonomists for standard genome sequencing and annotation.</title>
        <authorList>
            <consortium name="The Broad Institute Genomics Platform"/>
            <consortium name="The Broad Institute Genome Sequencing Center for Infectious Disease"/>
            <person name="Wu L."/>
            <person name="Ma J."/>
        </authorList>
    </citation>
    <scope>NUCLEOTIDE SEQUENCE [LARGE SCALE GENOMIC DNA]</scope>
    <source>
        <strain evidence="2">CCUG 57942</strain>
    </source>
</reference>
<proteinExistence type="predicted"/>
<evidence type="ECO:0000313" key="1">
    <source>
        <dbReference type="EMBL" id="MFD2157813.1"/>
    </source>
</evidence>
<dbReference type="EMBL" id="JBHUJB010000013">
    <property type="protein sequence ID" value="MFD2157813.1"/>
    <property type="molecule type" value="Genomic_DNA"/>
</dbReference>
<dbReference type="Proteomes" id="UP001597389">
    <property type="component" value="Unassembled WGS sequence"/>
</dbReference>